<name>A0A518DXX9_9BACT</name>
<protein>
    <submittedName>
        <fullName evidence="2">HDOD domain protein</fullName>
    </submittedName>
</protein>
<evidence type="ECO:0000313" key="2">
    <source>
        <dbReference type="EMBL" id="QDU96703.1"/>
    </source>
</evidence>
<dbReference type="InterPro" id="IPR013976">
    <property type="entry name" value="HDOD"/>
</dbReference>
<keyword evidence="3" id="KW-1185">Reference proteome</keyword>
<organism evidence="2 3">
    <name type="scientific">Lignipirellula cremea</name>
    <dbReference type="NCBI Taxonomy" id="2528010"/>
    <lineage>
        <taxon>Bacteria</taxon>
        <taxon>Pseudomonadati</taxon>
        <taxon>Planctomycetota</taxon>
        <taxon>Planctomycetia</taxon>
        <taxon>Pirellulales</taxon>
        <taxon>Pirellulaceae</taxon>
        <taxon>Lignipirellula</taxon>
    </lineage>
</organism>
<dbReference type="PANTHER" id="PTHR33525:SF3">
    <property type="entry name" value="RIBONUCLEASE Y"/>
    <property type="match status" value="1"/>
</dbReference>
<sequence length="302" mass="33119">MSNAQTRLQELLSGAQLPALPQSAIRLLQLSKDPEAGPAEYAVPVEADPGLTGQVLKFVNSSYFGFSREISSIKLAITLVGVRTIKNFTLWSAVFSLIPNPKCGPFDLRSLWQDSLRRGLFARAMGKQLGIRESEDLFAGALLQDMAVPMLAKELPDDYAELLNNRDAGRRRLSELEMERFGWTHAQAAGVMARSWGLPESFATLIETHADLEELMGDVENNRAAIAVSLSALLPAGHDSSWSERNDFRAAYEGLRTDKFSALVDLLKQVDAEYAEFAPLLKLATNVKPLAQSLAEADTVVL</sequence>
<dbReference type="KEGG" id="lcre:Pla8534_45240"/>
<dbReference type="SUPFAM" id="SSF109604">
    <property type="entry name" value="HD-domain/PDEase-like"/>
    <property type="match status" value="1"/>
</dbReference>
<dbReference type="PROSITE" id="PS51833">
    <property type="entry name" value="HDOD"/>
    <property type="match status" value="1"/>
</dbReference>
<evidence type="ECO:0000259" key="1">
    <source>
        <dbReference type="PROSITE" id="PS51833"/>
    </source>
</evidence>
<dbReference type="EMBL" id="CP036433">
    <property type="protein sequence ID" value="QDU96703.1"/>
    <property type="molecule type" value="Genomic_DNA"/>
</dbReference>
<dbReference type="AlphaFoldDB" id="A0A518DXX9"/>
<gene>
    <name evidence="2" type="ORF">Pla8534_45240</name>
</gene>
<dbReference type="OrthoDB" id="9784953at2"/>
<dbReference type="PANTHER" id="PTHR33525">
    <property type="match status" value="1"/>
</dbReference>
<dbReference type="Proteomes" id="UP000317648">
    <property type="component" value="Chromosome"/>
</dbReference>
<dbReference type="Gene3D" id="1.10.3210.10">
    <property type="entry name" value="Hypothetical protein af1432"/>
    <property type="match status" value="1"/>
</dbReference>
<accession>A0A518DXX9</accession>
<feature type="domain" description="HDOD" evidence="1">
    <location>
        <begin position="17"/>
        <end position="212"/>
    </location>
</feature>
<evidence type="ECO:0000313" key="3">
    <source>
        <dbReference type="Proteomes" id="UP000317648"/>
    </source>
</evidence>
<proteinExistence type="predicted"/>
<dbReference type="RefSeq" id="WP_145055315.1">
    <property type="nucleotide sequence ID" value="NZ_CP036433.1"/>
</dbReference>
<reference evidence="2 3" key="1">
    <citation type="submission" date="2019-02" db="EMBL/GenBank/DDBJ databases">
        <title>Deep-cultivation of Planctomycetes and their phenomic and genomic characterization uncovers novel biology.</title>
        <authorList>
            <person name="Wiegand S."/>
            <person name="Jogler M."/>
            <person name="Boedeker C."/>
            <person name="Pinto D."/>
            <person name="Vollmers J."/>
            <person name="Rivas-Marin E."/>
            <person name="Kohn T."/>
            <person name="Peeters S.H."/>
            <person name="Heuer A."/>
            <person name="Rast P."/>
            <person name="Oberbeckmann S."/>
            <person name="Bunk B."/>
            <person name="Jeske O."/>
            <person name="Meyerdierks A."/>
            <person name="Storesund J.E."/>
            <person name="Kallscheuer N."/>
            <person name="Luecker S."/>
            <person name="Lage O.M."/>
            <person name="Pohl T."/>
            <person name="Merkel B.J."/>
            <person name="Hornburger P."/>
            <person name="Mueller R.-W."/>
            <person name="Bruemmer F."/>
            <person name="Labrenz M."/>
            <person name="Spormann A.M."/>
            <person name="Op den Camp H."/>
            <person name="Overmann J."/>
            <person name="Amann R."/>
            <person name="Jetten M.S.M."/>
            <person name="Mascher T."/>
            <person name="Medema M.H."/>
            <person name="Devos D.P."/>
            <person name="Kaster A.-K."/>
            <person name="Ovreas L."/>
            <person name="Rohde M."/>
            <person name="Galperin M.Y."/>
            <person name="Jogler C."/>
        </authorList>
    </citation>
    <scope>NUCLEOTIDE SEQUENCE [LARGE SCALE GENOMIC DNA]</scope>
    <source>
        <strain evidence="2 3">Pla85_3_4</strain>
    </source>
</reference>
<dbReference type="Pfam" id="PF08668">
    <property type="entry name" value="HDOD"/>
    <property type="match status" value="1"/>
</dbReference>
<dbReference type="InterPro" id="IPR052340">
    <property type="entry name" value="RNase_Y/CdgJ"/>
</dbReference>